<dbReference type="Pfam" id="PF02467">
    <property type="entry name" value="Whib"/>
    <property type="match status" value="1"/>
</dbReference>
<evidence type="ECO:0000313" key="3">
    <source>
        <dbReference type="Proteomes" id="UP001612741"/>
    </source>
</evidence>
<evidence type="ECO:0000313" key="2">
    <source>
        <dbReference type="EMBL" id="MFI6497206.1"/>
    </source>
</evidence>
<dbReference type="InterPro" id="IPR034768">
    <property type="entry name" value="4FE4S_WBL"/>
</dbReference>
<comment type="caution">
    <text evidence="2">The sequence shown here is derived from an EMBL/GenBank/DDBJ whole genome shotgun (WGS) entry which is preliminary data.</text>
</comment>
<dbReference type="RefSeq" id="WP_397079891.1">
    <property type="nucleotide sequence ID" value="NZ_JBITGY010000002.1"/>
</dbReference>
<evidence type="ECO:0000259" key="1">
    <source>
        <dbReference type="PROSITE" id="PS51674"/>
    </source>
</evidence>
<sequence>MSSHIVASPYGVVISDPTPDLDAILTRDAKCRQPGTDPDDWYPLDDTQAHDEDYARGLCAGCPFTGLAGECVTRARTMPYDNWGILGGTTPTERRRRGIGFYEVAA</sequence>
<dbReference type="Proteomes" id="UP001612741">
    <property type="component" value="Unassembled WGS sequence"/>
</dbReference>
<accession>A0ABW7YMS5</accession>
<name>A0ABW7YMS5_9ACTN</name>
<protein>
    <submittedName>
        <fullName evidence="2">WhiB family transcriptional regulator</fullName>
    </submittedName>
</protein>
<keyword evidence="3" id="KW-1185">Reference proteome</keyword>
<gene>
    <name evidence="2" type="ORF">ACIBG2_07485</name>
</gene>
<dbReference type="EMBL" id="JBITGY010000002">
    <property type="protein sequence ID" value="MFI6497206.1"/>
    <property type="molecule type" value="Genomic_DNA"/>
</dbReference>
<organism evidence="2 3">
    <name type="scientific">Nonomuraea typhae</name>
    <dbReference type="NCBI Taxonomy" id="2603600"/>
    <lineage>
        <taxon>Bacteria</taxon>
        <taxon>Bacillati</taxon>
        <taxon>Actinomycetota</taxon>
        <taxon>Actinomycetes</taxon>
        <taxon>Streptosporangiales</taxon>
        <taxon>Streptosporangiaceae</taxon>
        <taxon>Nonomuraea</taxon>
    </lineage>
</organism>
<dbReference type="PROSITE" id="PS51674">
    <property type="entry name" value="4FE4S_WBL"/>
    <property type="match status" value="1"/>
</dbReference>
<feature type="domain" description="4Fe-4S Wbl-type" evidence="1">
    <location>
        <begin position="30"/>
        <end position="96"/>
    </location>
</feature>
<proteinExistence type="predicted"/>
<reference evidence="2 3" key="1">
    <citation type="submission" date="2024-10" db="EMBL/GenBank/DDBJ databases">
        <title>The Natural Products Discovery Center: Release of the First 8490 Sequenced Strains for Exploring Actinobacteria Biosynthetic Diversity.</title>
        <authorList>
            <person name="Kalkreuter E."/>
            <person name="Kautsar S.A."/>
            <person name="Yang D."/>
            <person name="Bader C.D."/>
            <person name="Teijaro C.N."/>
            <person name="Fluegel L."/>
            <person name="Davis C.M."/>
            <person name="Simpson J.R."/>
            <person name="Lauterbach L."/>
            <person name="Steele A.D."/>
            <person name="Gui C."/>
            <person name="Meng S."/>
            <person name="Li G."/>
            <person name="Viehrig K."/>
            <person name="Ye F."/>
            <person name="Su P."/>
            <person name="Kiefer A.F."/>
            <person name="Nichols A."/>
            <person name="Cepeda A.J."/>
            <person name="Yan W."/>
            <person name="Fan B."/>
            <person name="Jiang Y."/>
            <person name="Adhikari A."/>
            <person name="Zheng C.-J."/>
            <person name="Schuster L."/>
            <person name="Cowan T.M."/>
            <person name="Smanski M.J."/>
            <person name="Chevrette M.G."/>
            <person name="De Carvalho L.P.S."/>
            <person name="Shen B."/>
        </authorList>
    </citation>
    <scope>NUCLEOTIDE SEQUENCE [LARGE SCALE GENOMIC DNA]</scope>
    <source>
        <strain evidence="2 3">NPDC050545</strain>
    </source>
</reference>